<keyword evidence="2" id="KW-0732">Signal</keyword>
<dbReference type="PIRSF" id="PIRSF002703">
    <property type="entry name" value="Thaumatin"/>
    <property type="match status" value="1"/>
</dbReference>
<accession>A0A0E0B7V2</accession>
<dbReference type="EnsemblPlants" id="OGLUM10G02310.1">
    <property type="protein sequence ID" value="OGLUM10G02310.1"/>
    <property type="gene ID" value="OGLUM10G02310"/>
</dbReference>
<dbReference type="Gramene" id="OGLUM10G02310.1">
    <property type="protein sequence ID" value="OGLUM10G02310.1"/>
    <property type="gene ID" value="OGLUM10G02310"/>
</dbReference>
<feature type="chain" id="PRO_5002354561" description="Thaumatin-like protein" evidence="2">
    <location>
        <begin position="30"/>
        <end position="331"/>
    </location>
</feature>
<dbReference type="Proteomes" id="UP000026961">
    <property type="component" value="Chromosome 10"/>
</dbReference>
<reference evidence="3" key="1">
    <citation type="submission" date="2015-04" db="UniProtKB">
        <authorList>
            <consortium name="EnsemblPlants"/>
        </authorList>
    </citation>
    <scope>IDENTIFICATION</scope>
</reference>
<feature type="disulfide bond" evidence="1">
    <location>
        <begin position="43"/>
        <end position="262"/>
    </location>
</feature>
<dbReference type="InterPro" id="IPR037176">
    <property type="entry name" value="Osmotin/thaumatin-like_sf"/>
</dbReference>
<feature type="disulfide bond" evidence="1">
    <location>
        <begin position="91"/>
        <end position="102"/>
    </location>
</feature>
<sequence>MAAAAGGMSSRSSSLLAMVFVAVAVLARAQGERAATFTITNNCAYTVWPGLLSSAGSAPLSTTGFALAPGASQAVPAPSGWSGRMWGRTLCAADGAGAKFSCATGDCGSGDVQCNGGGAAPPATLAEFTLDGSGGLDFFDVSLVDGYNLPMLVTPSATSGSGKCAATGCVAELNGACPADLRVASASSASGPAVACRSACEAFGSAEYCCSGAYGNPNTCRPSAYSEFFKAACPRAYSYAYDDSTSTFTCAAGATDYAITFCPAAPTSVKSSGQNPQAAGLQQLNDTMVYFGGGGGGGGSPQSSGATTTSAYSSIAAAVFSVAAVALAALL</sequence>
<dbReference type="AlphaFoldDB" id="A0A0E0B7V2"/>
<evidence type="ECO:0000313" key="3">
    <source>
        <dbReference type="EnsemblPlants" id="OGLUM10G02310.1"/>
    </source>
</evidence>
<dbReference type="InterPro" id="IPR001938">
    <property type="entry name" value="Thaumatin"/>
</dbReference>
<keyword evidence="1" id="KW-1015">Disulfide bond</keyword>
<dbReference type="Gene3D" id="2.60.110.10">
    <property type="entry name" value="Thaumatin"/>
    <property type="match status" value="1"/>
</dbReference>
<evidence type="ECO:0008006" key="5">
    <source>
        <dbReference type="Google" id="ProtNLM"/>
    </source>
</evidence>
<name>A0A0E0B7V2_9ORYZ</name>
<evidence type="ECO:0000313" key="4">
    <source>
        <dbReference type="Proteomes" id="UP000026961"/>
    </source>
</evidence>
<organism evidence="3">
    <name type="scientific">Oryza glumipatula</name>
    <dbReference type="NCBI Taxonomy" id="40148"/>
    <lineage>
        <taxon>Eukaryota</taxon>
        <taxon>Viridiplantae</taxon>
        <taxon>Streptophyta</taxon>
        <taxon>Embryophyta</taxon>
        <taxon>Tracheophyta</taxon>
        <taxon>Spermatophyta</taxon>
        <taxon>Magnoliopsida</taxon>
        <taxon>Liliopsida</taxon>
        <taxon>Poales</taxon>
        <taxon>Poaceae</taxon>
        <taxon>BOP clade</taxon>
        <taxon>Oryzoideae</taxon>
        <taxon>Oryzeae</taxon>
        <taxon>Oryzinae</taxon>
        <taxon>Oryza</taxon>
    </lineage>
</organism>
<protein>
    <recommendedName>
        <fullName evidence="5">Thaumatin-like protein</fullName>
    </recommendedName>
</protein>
<keyword evidence="4" id="KW-1185">Reference proteome</keyword>
<dbReference type="Pfam" id="PF00314">
    <property type="entry name" value="Thaumatin"/>
    <property type="match status" value="1"/>
</dbReference>
<dbReference type="PANTHER" id="PTHR31048">
    <property type="entry name" value="OS03G0233200 PROTEIN"/>
    <property type="match status" value="1"/>
</dbReference>
<evidence type="ECO:0000256" key="2">
    <source>
        <dbReference type="SAM" id="SignalP"/>
    </source>
</evidence>
<evidence type="ECO:0000256" key="1">
    <source>
        <dbReference type="PIRSR" id="PIRSR002703-1"/>
    </source>
</evidence>
<dbReference type="HOGENOM" id="CLU_043181_0_0_1"/>
<proteinExistence type="predicted"/>
<dbReference type="CDD" id="cd09218">
    <property type="entry name" value="TLP-PA"/>
    <property type="match status" value="1"/>
</dbReference>
<dbReference type="PROSITE" id="PS51367">
    <property type="entry name" value="THAUMATIN_2"/>
    <property type="match status" value="1"/>
</dbReference>
<feature type="disulfide bond" evidence="1">
    <location>
        <begin position="107"/>
        <end position="114"/>
    </location>
</feature>
<dbReference type="PRINTS" id="PR00347">
    <property type="entry name" value="THAUMATIN"/>
</dbReference>
<dbReference type="STRING" id="40148.A0A0E0B7V2"/>
<dbReference type="SMART" id="SM00205">
    <property type="entry name" value="THN"/>
    <property type="match status" value="1"/>
</dbReference>
<feature type="signal peptide" evidence="2">
    <location>
        <begin position="1"/>
        <end position="29"/>
    </location>
</feature>
<feature type="disulfide bond" evidence="1">
    <location>
        <begin position="164"/>
        <end position="250"/>
    </location>
</feature>
<reference evidence="3" key="2">
    <citation type="submission" date="2018-05" db="EMBL/GenBank/DDBJ databases">
        <title>OgluRS3 (Oryza glumaepatula Reference Sequence Version 3).</title>
        <authorList>
            <person name="Zhang J."/>
            <person name="Kudrna D."/>
            <person name="Lee S."/>
            <person name="Talag J."/>
            <person name="Welchert J."/>
            <person name="Wing R.A."/>
        </authorList>
    </citation>
    <scope>NUCLEOTIDE SEQUENCE [LARGE SCALE GENOMIC DNA]</scope>
</reference>
<dbReference type="FunFam" id="2.60.110.10:FF:000001">
    <property type="entry name" value="THAUMATIN-LIKE PROTEIN 1"/>
    <property type="match status" value="1"/>
</dbReference>
<feature type="disulfide bond" evidence="1">
    <location>
        <begin position="210"/>
        <end position="220"/>
    </location>
</feature>
<feature type="disulfide bond" evidence="1">
    <location>
        <begin position="169"/>
        <end position="233"/>
    </location>
</feature>
<feature type="disulfide bond" evidence="1">
    <location>
        <begin position="200"/>
        <end position="209"/>
    </location>
</feature>
<feature type="disulfide bond" evidence="1">
    <location>
        <begin position="177"/>
        <end position="196"/>
    </location>
</feature>
<dbReference type="eggNOG" id="ENOG502QUID">
    <property type="taxonomic scope" value="Eukaryota"/>
</dbReference>
<dbReference type="SUPFAM" id="SSF49870">
    <property type="entry name" value="Osmotin, thaumatin-like protein"/>
    <property type="match status" value="1"/>
</dbReference>